<dbReference type="PANTHER" id="PTHR14740">
    <property type="entry name" value="CASPASE ACTIVITY AND APOPTOSIS INHIBITOR 1"/>
    <property type="match status" value="1"/>
</dbReference>
<evidence type="ECO:0000313" key="3">
    <source>
        <dbReference type="Proteomes" id="UP001075354"/>
    </source>
</evidence>
<organism evidence="2 3">
    <name type="scientific">Megalurothrips usitatus</name>
    <name type="common">bean blossom thrips</name>
    <dbReference type="NCBI Taxonomy" id="439358"/>
    <lineage>
        <taxon>Eukaryota</taxon>
        <taxon>Metazoa</taxon>
        <taxon>Ecdysozoa</taxon>
        <taxon>Arthropoda</taxon>
        <taxon>Hexapoda</taxon>
        <taxon>Insecta</taxon>
        <taxon>Pterygota</taxon>
        <taxon>Neoptera</taxon>
        <taxon>Paraneoptera</taxon>
        <taxon>Thysanoptera</taxon>
        <taxon>Terebrantia</taxon>
        <taxon>Thripoidea</taxon>
        <taxon>Thripidae</taxon>
        <taxon>Megalurothrips</taxon>
    </lineage>
</organism>
<feature type="compositionally biased region" description="Polar residues" evidence="1">
    <location>
        <begin position="246"/>
        <end position="262"/>
    </location>
</feature>
<feature type="compositionally biased region" description="Basic and acidic residues" evidence="1">
    <location>
        <begin position="496"/>
        <end position="510"/>
    </location>
</feature>
<feature type="region of interest" description="Disordered" evidence="1">
    <location>
        <begin position="105"/>
        <end position="136"/>
    </location>
</feature>
<sequence>MDKISKKKAVKKHKTSKKRRKHDASGDESVDMSEKIFPIAHYMDDREEMMKQVFSVMEREKLNCMLPPILKGMTMSALKDHCLRELRNMSDDEVKKVLCGETLETTAEQTSLPPQVDLDSGESTSSSVEECQNENEDKRTLLDILEQEMQEIAFNTVLKTNVVPSVEGSEDEFPEVVAIIPVDSPSKTKSNVPVICIDSGDEEPPLSASPQKSIPDRGKETNFTMTILTDKVSKEKESVGDHKKQSVNVTPVEDSSLNNQRKGSPVVSLVTSQPQESFLIQVFPKTTSVGGRIVKKVYKSPQKPAEEVILANIDLQSHTNTVECDPEGGESSEVEITHEDIVQSDDSISESELGTKLSNGVCDTSASQVKEPCGEDHSLNASVNCVNEICSEDTIQLQQSEEKEEGEISEEEFEEHVEVLEKARNSQRSPTISLSSDCSGRKSDTERSESRARVRKHRHGHRRNRRETDSPERSRRHIEKRGNRSYRRKTSSSVLKKSDKVEERSEESSGREPSMCCTEMPVVALEDIELPPAKTSPRDVEVKIATSTENKVETSGDLESGKEKNKEDVKVQEDVSHAPDKLNNILDSKLDSSEDPEVSDSGEPVSSKTSWADRWAEKKDLKKVVITSKICRNVRKKILSARKKQASQETCTVQTPVLPPVPPLVLHVEGSVKEYQMLQLLVSDNIEDEQGSSSTDVMKKVPNEKAFDCHRSKEETGNKTASSIEVSRECHVALVYDVSV</sequence>
<feature type="compositionally biased region" description="Basic residues" evidence="1">
    <location>
        <begin position="474"/>
        <end position="490"/>
    </location>
</feature>
<dbReference type="InterPro" id="IPR038991">
    <property type="entry name" value="CAAP1"/>
</dbReference>
<gene>
    <name evidence="2" type="ORF">ONE63_006806</name>
</gene>
<feature type="compositionally biased region" description="Polar residues" evidence="1">
    <location>
        <begin position="121"/>
        <end position="130"/>
    </location>
</feature>
<feature type="region of interest" description="Disordered" evidence="1">
    <location>
        <begin position="397"/>
        <end position="609"/>
    </location>
</feature>
<feature type="compositionally biased region" description="Acidic residues" evidence="1">
    <location>
        <begin position="402"/>
        <end position="415"/>
    </location>
</feature>
<feature type="compositionally biased region" description="Polar residues" evidence="1">
    <location>
        <begin position="426"/>
        <end position="438"/>
    </location>
</feature>
<feature type="compositionally biased region" description="Basic residues" evidence="1">
    <location>
        <begin position="1"/>
        <end position="22"/>
    </location>
</feature>
<name>A0AAV7XQ18_9NEOP</name>
<feature type="region of interest" description="Disordered" evidence="1">
    <location>
        <begin position="233"/>
        <end position="262"/>
    </location>
</feature>
<dbReference type="GO" id="GO:0042981">
    <property type="term" value="P:regulation of apoptotic process"/>
    <property type="evidence" value="ECO:0007669"/>
    <property type="project" value="InterPro"/>
</dbReference>
<feature type="compositionally biased region" description="Basic and acidic residues" evidence="1">
    <location>
        <begin position="439"/>
        <end position="452"/>
    </location>
</feature>
<dbReference type="AlphaFoldDB" id="A0AAV7XQ18"/>
<comment type="caution">
    <text evidence="2">The sequence shown here is derived from an EMBL/GenBank/DDBJ whole genome shotgun (WGS) entry which is preliminary data.</text>
</comment>
<keyword evidence="3" id="KW-1185">Reference proteome</keyword>
<feature type="region of interest" description="Disordered" evidence="1">
    <location>
        <begin position="1"/>
        <end position="30"/>
    </location>
</feature>
<dbReference type="Proteomes" id="UP001075354">
    <property type="component" value="Chromosome 4"/>
</dbReference>
<dbReference type="Pfam" id="PF15335">
    <property type="entry name" value="CAAP1"/>
    <property type="match status" value="1"/>
</dbReference>
<evidence type="ECO:0000256" key="1">
    <source>
        <dbReference type="SAM" id="MobiDB-lite"/>
    </source>
</evidence>
<proteinExistence type="predicted"/>
<feature type="compositionally biased region" description="Basic residues" evidence="1">
    <location>
        <begin position="453"/>
        <end position="465"/>
    </location>
</feature>
<feature type="region of interest" description="Disordered" evidence="1">
    <location>
        <begin position="199"/>
        <end position="218"/>
    </location>
</feature>
<dbReference type="PANTHER" id="PTHR14740:SF3">
    <property type="entry name" value="CASPASE ACTIVITY AND APOPTOSIS INHIBITOR 1"/>
    <property type="match status" value="1"/>
</dbReference>
<reference evidence="2" key="1">
    <citation type="submission" date="2022-12" db="EMBL/GenBank/DDBJ databases">
        <title>Chromosome-level genome assembly of the bean flower thrips Megalurothrips usitatus.</title>
        <authorList>
            <person name="Ma L."/>
            <person name="Liu Q."/>
            <person name="Li H."/>
            <person name="Cai W."/>
        </authorList>
    </citation>
    <scope>NUCLEOTIDE SEQUENCE</scope>
    <source>
        <strain evidence="2">Cailab_2022a</strain>
    </source>
</reference>
<evidence type="ECO:0000313" key="2">
    <source>
        <dbReference type="EMBL" id="KAJ1528391.1"/>
    </source>
</evidence>
<dbReference type="EMBL" id="JAPTSV010000004">
    <property type="protein sequence ID" value="KAJ1528391.1"/>
    <property type="molecule type" value="Genomic_DNA"/>
</dbReference>
<feature type="compositionally biased region" description="Basic and acidic residues" evidence="1">
    <location>
        <begin position="233"/>
        <end position="244"/>
    </location>
</feature>
<accession>A0AAV7XQ18</accession>
<feature type="compositionally biased region" description="Basic and acidic residues" evidence="1">
    <location>
        <begin position="550"/>
        <end position="580"/>
    </location>
</feature>
<protein>
    <submittedName>
        <fullName evidence="2">Uncharacterized protein</fullName>
    </submittedName>
</protein>